<evidence type="ECO:0000256" key="7">
    <source>
        <dbReference type="SAM" id="Phobius"/>
    </source>
</evidence>
<dbReference type="SMART" id="SM00516">
    <property type="entry name" value="SEC14"/>
    <property type="match status" value="1"/>
</dbReference>
<gene>
    <name evidence="9" type="ORF">FH972_022701</name>
</gene>
<evidence type="ECO:0000313" key="10">
    <source>
        <dbReference type="Proteomes" id="UP000327013"/>
    </source>
</evidence>
<keyword evidence="3 7" id="KW-0812">Transmembrane</keyword>
<dbReference type="GO" id="GO:0016020">
    <property type="term" value="C:membrane"/>
    <property type="evidence" value="ECO:0007669"/>
    <property type="project" value="UniProtKB-SubCell"/>
</dbReference>
<feature type="transmembrane region" description="Helical" evidence="7">
    <location>
        <begin position="350"/>
        <end position="373"/>
    </location>
</feature>
<protein>
    <recommendedName>
        <fullName evidence="8">CRAL-TRIO domain-containing protein</fullName>
    </recommendedName>
</protein>
<dbReference type="InterPro" id="IPR002293">
    <property type="entry name" value="AA/rel_permease1"/>
</dbReference>
<feature type="transmembrane region" description="Helical" evidence="7">
    <location>
        <begin position="484"/>
        <end position="507"/>
    </location>
</feature>
<dbReference type="PANTHER" id="PTHR45649">
    <property type="entry name" value="AMINO-ACID PERMEASE BAT1"/>
    <property type="match status" value="1"/>
</dbReference>
<feature type="transmembrane region" description="Helical" evidence="7">
    <location>
        <begin position="513"/>
        <end position="535"/>
    </location>
</feature>
<dbReference type="Gene3D" id="3.40.525.10">
    <property type="entry name" value="CRAL-TRIO lipid binding domain"/>
    <property type="match status" value="1"/>
</dbReference>
<dbReference type="PANTHER" id="PTHR45649:SF4">
    <property type="entry name" value="TRANSPORTER, PUTATIVE (EUROFUNG)-RELATED"/>
    <property type="match status" value="1"/>
</dbReference>
<dbReference type="Proteomes" id="UP000327013">
    <property type="component" value="Unassembled WGS sequence"/>
</dbReference>
<evidence type="ECO:0000256" key="2">
    <source>
        <dbReference type="ARBA" id="ARBA00022448"/>
    </source>
</evidence>
<dbReference type="InterPro" id="IPR036865">
    <property type="entry name" value="CRAL-TRIO_dom_sf"/>
</dbReference>
<evidence type="ECO:0000256" key="4">
    <source>
        <dbReference type="ARBA" id="ARBA00022989"/>
    </source>
</evidence>
<feature type="transmembrane region" description="Helical" evidence="7">
    <location>
        <begin position="435"/>
        <end position="459"/>
    </location>
</feature>
<dbReference type="PROSITE" id="PS50191">
    <property type="entry name" value="CRAL_TRIO"/>
    <property type="match status" value="1"/>
</dbReference>
<evidence type="ECO:0000313" key="9">
    <source>
        <dbReference type="EMBL" id="KAB8343108.1"/>
    </source>
</evidence>
<feature type="compositionally biased region" description="Low complexity" evidence="6">
    <location>
        <begin position="1005"/>
        <end position="1031"/>
    </location>
</feature>
<feature type="domain" description="CRAL-TRIO" evidence="8">
    <location>
        <begin position="810"/>
        <end position="983"/>
    </location>
</feature>
<feature type="transmembrane region" description="Helical" evidence="7">
    <location>
        <begin position="161"/>
        <end position="182"/>
    </location>
</feature>
<accession>A0A5N6KSZ7</accession>
<evidence type="ECO:0000256" key="1">
    <source>
        <dbReference type="ARBA" id="ARBA00004141"/>
    </source>
</evidence>
<keyword evidence="2" id="KW-0813">Transport</keyword>
<dbReference type="Pfam" id="PF00650">
    <property type="entry name" value="CRAL_TRIO"/>
    <property type="match status" value="1"/>
</dbReference>
<feature type="transmembrane region" description="Helical" evidence="7">
    <location>
        <begin position="194"/>
        <end position="213"/>
    </location>
</feature>
<evidence type="ECO:0000256" key="5">
    <source>
        <dbReference type="ARBA" id="ARBA00023136"/>
    </source>
</evidence>
<evidence type="ECO:0000259" key="8">
    <source>
        <dbReference type="PROSITE" id="PS50191"/>
    </source>
</evidence>
<dbReference type="SUPFAM" id="SSF52087">
    <property type="entry name" value="CRAL/TRIO domain"/>
    <property type="match status" value="1"/>
</dbReference>
<comment type="subcellular location">
    <subcellularLocation>
        <location evidence="1">Membrane</location>
        <topology evidence="1">Multi-pass membrane protein</topology>
    </subcellularLocation>
</comment>
<evidence type="ECO:0000256" key="3">
    <source>
        <dbReference type="ARBA" id="ARBA00022692"/>
    </source>
</evidence>
<sequence>MADHYNPKEAEAFEMQNDVKNEANSPTSSEGNDAYYDELDGTIRDPGHTVRDQRDMKRMGKNQELMRNFRTISSIGFTSCVMGTWEILYTQNTQALIDGGKAGMFWSYVWVYIGQTFIVLSLAEMSSMAPTAGGQYHWVSEFAPRSYQKILSYTSGWFSTLGWQCFVAADASLCANMVIALISLNHPTFVPKSWMNTVLLIVMVWSMALFNIFGARRLPLFEGIFVVLHVFCFFPVIIVLWTLAPRAPAREVFLTFSDNNLPDMTWPTMGLALMVGQVSAMFTVQASDSVAHMSEEIKDASKVAPRSMIWAYCLNVPFAFGILLTFLFTVGDLTNALDLEVAAFPFIYGLQQATNTAGVTGLTFVMLLLLYMITISCMASTSRQTFAFARDNGLPFSKWLAHVSPRHHVPANSLIFTASFTTILSLIYLGSSVAFAAFISLSVVAVMATYTISIGCVLLKRWRAANANGPALPPSRFTLGKYGIPINCLAVAYCVYSFVFCFFPLSNTADPTLFNWAIVIFSGVMILSVAQYVFYARKVYDGPVAKPSKVELMSNARSETCRPVIAQVRLDGHLCSAATTRCSLTASLCVGNLNLRADTRDGVVMIRFSKVSVIDFFPFQRSNMETCAQGRHAIGWCGAASFSNCAGSAFCCCIITFNFVPNTHPTTPRAFTAAALPATRLPRLIAPPDVPNRDLPLEPKYDHYDFPTTSINNQAGFPGHTTPQQDAQVHQLRTELERDGYTKNLDTLTMVSLHGTNDLKIIANTSSLVYFRSAAARPDTKRYRFVDCEKWRKEFQGGVDELTRNFDYKERRQVGEYYSQYYHKIDKDGRPVYIEQLGKLDLNALYKITTQDRMLSNLVVEYEKVADPRLPACSRKAGHLLETCTSIMDLKGVGLATASSVYGYLQQVSGISQNYYPERLGKLYVINAPWGFSSVFAIVKRFLDPVTVQKIHILGSSYQKELLAQVPKENLPVEFGGSCTCEGGCHTSDQGPWKDPEFAKEPAWAKPATETASAPAPVAAEGTAAPAPAAA</sequence>
<dbReference type="OrthoDB" id="3257095at2759"/>
<feature type="region of interest" description="Disordered" evidence="6">
    <location>
        <begin position="1"/>
        <end position="33"/>
    </location>
</feature>
<feature type="transmembrane region" description="Helical" evidence="7">
    <location>
        <begin position="105"/>
        <end position="123"/>
    </location>
</feature>
<evidence type="ECO:0000256" key="6">
    <source>
        <dbReference type="SAM" id="MobiDB-lite"/>
    </source>
</evidence>
<feature type="region of interest" description="Disordered" evidence="6">
    <location>
        <begin position="991"/>
        <end position="1031"/>
    </location>
</feature>
<feature type="transmembrane region" description="Helical" evidence="7">
    <location>
        <begin position="264"/>
        <end position="287"/>
    </location>
</feature>
<comment type="caution">
    <text evidence="9">The sequence shown here is derived from an EMBL/GenBank/DDBJ whole genome shotgun (WGS) entry which is preliminary data.</text>
</comment>
<keyword evidence="4 7" id="KW-1133">Transmembrane helix</keyword>
<keyword evidence="5 7" id="KW-0472">Membrane</keyword>
<dbReference type="Gene3D" id="1.10.8.20">
    <property type="entry name" value="N-terminal domain of phosphatidylinositol transfer protein sec14p"/>
    <property type="match status" value="1"/>
</dbReference>
<name>A0A5N6KSZ7_9ROSI</name>
<feature type="transmembrane region" description="Helical" evidence="7">
    <location>
        <begin position="220"/>
        <end position="244"/>
    </location>
</feature>
<dbReference type="CDD" id="cd00170">
    <property type="entry name" value="SEC14"/>
    <property type="match status" value="1"/>
</dbReference>
<organism evidence="9 10">
    <name type="scientific">Carpinus fangiana</name>
    <dbReference type="NCBI Taxonomy" id="176857"/>
    <lineage>
        <taxon>Eukaryota</taxon>
        <taxon>Viridiplantae</taxon>
        <taxon>Streptophyta</taxon>
        <taxon>Embryophyta</taxon>
        <taxon>Tracheophyta</taxon>
        <taxon>Spermatophyta</taxon>
        <taxon>Magnoliopsida</taxon>
        <taxon>eudicotyledons</taxon>
        <taxon>Gunneridae</taxon>
        <taxon>Pentapetalae</taxon>
        <taxon>rosids</taxon>
        <taxon>fabids</taxon>
        <taxon>Fagales</taxon>
        <taxon>Betulaceae</taxon>
        <taxon>Carpinus</taxon>
    </lineage>
</organism>
<dbReference type="EMBL" id="VIBQ01000012">
    <property type="protein sequence ID" value="KAB8343108.1"/>
    <property type="molecule type" value="Genomic_DNA"/>
</dbReference>
<reference evidence="9 10" key="1">
    <citation type="submission" date="2019-06" db="EMBL/GenBank/DDBJ databases">
        <title>A chromosomal-level reference genome of Carpinus fangiana (Coryloideae, Betulaceae).</title>
        <authorList>
            <person name="Yang X."/>
            <person name="Wang Z."/>
            <person name="Zhang L."/>
            <person name="Hao G."/>
            <person name="Liu J."/>
            <person name="Yang Y."/>
        </authorList>
    </citation>
    <scope>NUCLEOTIDE SEQUENCE [LARGE SCALE GENOMIC DNA]</scope>
    <source>
        <strain evidence="9">Cfa_2016G</strain>
        <tissue evidence="9">Leaf</tissue>
    </source>
</reference>
<feature type="compositionally biased region" description="Polar residues" evidence="6">
    <location>
        <begin position="22"/>
        <end position="31"/>
    </location>
</feature>
<dbReference type="InterPro" id="IPR001251">
    <property type="entry name" value="CRAL-TRIO_dom"/>
</dbReference>
<dbReference type="AlphaFoldDB" id="A0A5N6KSZ7"/>
<keyword evidence="10" id="KW-1185">Reference proteome</keyword>
<feature type="compositionally biased region" description="Basic and acidic residues" evidence="6">
    <location>
        <begin position="1"/>
        <end position="21"/>
    </location>
</feature>
<dbReference type="Gene3D" id="1.20.1740.10">
    <property type="entry name" value="Amino acid/polyamine transporter I"/>
    <property type="match status" value="1"/>
</dbReference>
<feature type="transmembrane region" description="Helical" evidence="7">
    <location>
        <begin position="65"/>
        <end position="85"/>
    </location>
</feature>
<dbReference type="Pfam" id="PF13520">
    <property type="entry name" value="AA_permease_2"/>
    <property type="match status" value="1"/>
</dbReference>
<proteinExistence type="predicted"/>
<dbReference type="GO" id="GO:0022857">
    <property type="term" value="F:transmembrane transporter activity"/>
    <property type="evidence" value="ECO:0007669"/>
    <property type="project" value="InterPro"/>
</dbReference>
<feature type="transmembrane region" description="Helical" evidence="7">
    <location>
        <begin position="308"/>
        <end position="330"/>
    </location>
</feature>